<reference evidence="7" key="2">
    <citation type="submission" date="2025-08" db="UniProtKB">
        <authorList>
            <consortium name="RefSeq"/>
        </authorList>
    </citation>
    <scope>IDENTIFICATION</scope>
</reference>
<dbReference type="SUPFAM" id="SSF100895">
    <property type="entry name" value="Kazal-type serine protease inhibitors"/>
    <property type="match status" value="1"/>
</dbReference>
<evidence type="ECO:0000256" key="1">
    <source>
        <dbReference type="ARBA" id="ARBA00004613"/>
    </source>
</evidence>
<dbReference type="PROSITE" id="PS00282">
    <property type="entry name" value="KAZAL_1"/>
    <property type="match status" value="1"/>
</dbReference>
<evidence type="ECO:0000256" key="2">
    <source>
        <dbReference type="ARBA" id="ARBA00022525"/>
    </source>
</evidence>
<accession>A0ABM5FKZ5</accession>
<evidence type="ECO:0000259" key="5">
    <source>
        <dbReference type="PROSITE" id="PS51465"/>
    </source>
</evidence>
<evidence type="ECO:0000313" key="6">
    <source>
        <dbReference type="Proteomes" id="UP001652642"/>
    </source>
</evidence>
<evidence type="ECO:0000256" key="4">
    <source>
        <dbReference type="SAM" id="SignalP"/>
    </source>
</evidence>
<comment type="subcellular location">
    <subcellularLocation>
        <location evidence="1">Secreted</location>
    </subcellularLocation>
</comment>
<organism evidence="6 7">
    <name type="scientific">Pogona vitticeps</name>
    <name type="common">central bearded dragon</name>
    <dbReference type="NCBI Taxonomy" id="103695"/>
    <lineage>
        <taxon>Eukaryota</taxon>
        <taxon>Metazoa</taxon>
        <taxon>Chordata</taxon>
        <taxon>Craniata</taxon>
        <taxon>Vertebrata</taxon>
        <taxon>Euteleostomi</taxon>
        <taxon>Lepidosauria</taxon>
        <taxon>Squamata</taxon>
        <taxon>Bifurcata</taxon>
        <taxon>Unidentata</taxon>
        <taxon>Episquamata</taxon>
        <taxon>Toxicofera</taxon>
        <taxon>Iguania</taxon>
        <taxon>Acrodonta</taxon>
        <taxon>Agamidae</taxon>
        <taxon>Amphibolurinae</taxon>
        <taxon>Pogona</taxon>
    </lineage>
</organism>
<dbReference type="GeneID" id="140704443"/>
<dbReference type="PANTHER" id="PTHR47499">
    <property type="entry name" value="SERINE PROTEASE INHIBITOR KAZAL-TYPE 7 SPINK7"/>
    <property type="match status" value="1"/>
</dbReference>
<feature type="signal peptide" evidence="4">
    <location>
        <begin position="1"/>
        <end position="22"/>
    </location>
</feature>
<reference evidence="6" key="1">
    <citation type="submission" date="2025-05" db="UniProtKB">
        <authorList>
            <consortium name="RefSeq"/>
        </authorList>
    </citation>
    <scope>NUCLEOTIDE SEQUENCE [LARGE SCALE GENOMIC DNA]</scope>
</reference>
<keyword evidence="4" id="KW-0732">Signal</keyword>
<proteinExistence type="predicted"/>
<evidence type="ECO:0000313" key="7">
    <source>
        <dbReference type="RefSeq" id="XP_072846076.1"/>
    </source>
</evidence>
<keyword evidence="3" id="KW-1015">Disulfide bond</keyword>
<dbReference type="RefSeq" id="XP_072846076.1">
    <property type="nucleotide sequence ID" value="XM_072989975.1"/>
</dbReference>
<name>A0ABM5FKZ5_9SAUR</name>
<feature type="domain" description="Kazal-like" evidence="5">
    <location>
        <begin position="25"/>
        <end position="82"/>
    </location>
</feature>
<dbReference type="PANTHER" id="PTHR47499:SF1">
    <property type="entry name" value="SERINE PROTEASE INHIBITOR KAZAL-TYPE 7"/>
    <property type="match status" value="1"/>
</dbReference>
<keyword evidence="6" id="KW-1185">Reference proteome</keyword>
<dbReference type="Gene3D" id="3.30.60.30">
    <property type="match status" value="1"/>
</dbReference>
<dbReference type="InterPro" id="IPR050159">
    <property type="entry name" value="Kazal-type_SerProtInhib"/>
</dbReference>
<sequence length="82" mass="9097">MKVATMLAFLLLALLCSFFASGVPHEPLFDCNGYQKPKPTRCTLEYFPICGVNGQTYINKCLFCSAVVASQGKVHFKHYGKC</sequence>
<dbReference type="Proteomes" id="UP001652642">
    <property type="component" value="Chromosome 2"/>
</dbReference>
<dbReference type="PROSITE" id="PS51465">
    <property type="entry name" value="KAZAL_2"/>
    <property type="match status" value="1"/>
</dbReference>
<keyword evidence="2" id="KW-0964">Secreted</keyword>
<dbReference type="SMART" id="SM00280">
    <property type="entry name" value="KAZAL"/>
    <property type="match status" value="1"/>
</dbReference>
<dbReference type="InterPro" id="IPR036058">
    <property type="entry name" value="Kazal_dom_sf"/>
</dbReference>
<protein>
    <submittedName>
        <fullName evidence="7">Ovomucoid-like</fullName>
    </submittedName>
</protein>
<dbReference type="InterPro" id="IPR002350">
    <property type="entry name" value="Kazal_dom"/>
</dbReference>
<gene>
    <name evidence="7" type="primary">LOC140704443</name>
</gene>
<feature type="chain" id="PRO_5045274789" evidence="4">
    <location>
        <begin position="23"/>
        <end position="82"/>
    </location>
</feature>
<dbReference type="CDD" id="cd00104">
    <property type="entry name" value="KAZAL_FS"/>
    <property type="match status" value="1"/>
</dbReference>
<dbReference type="Pfam" id="PF00050">
    <property type="entry name" value="Kazal_1"/>
    <property type="match status" value="1"/>
</dbReference>
<evidence type="ECO:0000256" key="3">
    <source>
        <dbReference type="ARBA" id="ARBA00023157"/>
    </source>
</evidence>